<accession>A0ACC2MIN2</accession>
<comment type="caution">
    <text evidence="1">The sequence shown here is derived from an EMBL/GenBank/DDBJ whole genome shotgun (WGS) entry which is preliminary data.</text>
</comment>
<organism evidence="1 2">
    <name type="scientific">Persea americana</name>
    <name type="common">Avocado</name>
    <dbReference type="NCBI Taxonomy" id="3435"/>
    <lineage>
        <taxon>Eukaryota</taxon>
        <taxon>Viridiplantae</taxon>
        <taxon>Streptophyta</taxon>
        <taxon>Embryophyta</taxon>
        <taxon>Tracheophyta</taxon>
        <taxon>Spermatophyta</taxon>
        <taxon>Magnoliopsida</taxon>
        <taxon>Magnoliidae</taxon>
        <taxon>Laurales</taxon>
        <taxon>Lauraceae</taxon>
        <taxon>Persea</taxon>
    </lineage>
</organism>
<name>A0ACC2MIN2_PERAE</name>
<evidence type="ECO:0000313" key="1">
    <source>
        <dbReference type="EMBL" id="KAJ8645577.1"/>
    </source>
</evidence>
<gene>
    <name evidence="1" type="ORF">MRB53_007325</name>
</gene>
<keyword evidence="2" id="KW-1185">Reference proteome</keyword>
<dbReference type="Proteomes" id="UP001234297">
    <property type="component" value="Chromosome 2"/>
</dbReference>
<reference evidence="1 2" key="1">
    <citation type="journal article" date="2022" name="Hortic Res">
        <title>A haplotype resolved chromosomal level avocado genome allows analysis of novel avocado genes.</title>
        <authorList>
            <person name="Nath O."/>
            <person name="Fletcher S.J."/>
            <person name="Hayward A."/>
            <person name="Shaw L.M."/>
            <person name="Masouleh A.K."/>
            <person name="Furtado A."/>
            <person name="Henry R.J."/>
            <person name="Mitter N."/>
        </authorList>
    </citation>
    <scope>NUCLEOTIDE SEQUENCE [LARGE SCALE GENOMIC DNA]</scope>
    <source>
        <strain evidence="2">cv. Hass</strain>
    </source>
</reference>
<dbReference type="EMBL" id="CM056810">
    <property type="protein sequence ID" value="KAJ8645577.1"/>
    <property type="molecule type" value="Genomic_DNA"/>
</dbReference>
<sequence length="665" mass="70047">MEGRFHSTPAKRPFDMPDTISAPANGSSKRRPKAPPPPIVVSHSDAAFRLLCPSSKIGGLIGKSGAVVNQLRQETGAKIRVEDAVPDCDERAVLIVGPHSSTKKIALKPGEEREVSPAQEALLRVFDRALEVDAEAEGSVAAPGNVSCRLLVPGGQVGCVMGKGGKVIERIRKESGAKIRVLPGEQLPLCASPSDEVVQIMGDALAVKKALLAVSKCLQENPSSDKAQVVGSKTVGTGLHGSIPDTRGSFPDPRGDHFLHRNSFLSPTRGSSLDYVERGHPLPTAVRKISMLDQKNTHEEVAFRLLCPNDKVGGVIGKGGSIINALENETGASISVGSTLPDSEERLITVTAMENPESRYSAAQNAIARVFTRSIEAGYEKGLDSGSGKGAPVAARLLVASNQIGCLMGKGGTIIADMRKATGANIRILGGDQVPKCASENDEVVQITGEFRMVRDALFLVTSRLRDNMLPTKAIDGAGAAGIYHSTLPESAPYGRIREPTSPVLYSSLGLSHMLDRPTSLAHSMDHLGLSHNIDRPPSPRLWSSQAIGSGNSRSITDVGGRGLPPSRGCVELGSGSKSALVTNTTVDIMVPEHVMGAVYGENGSNLGRIRQISGAKVIVHDPRPGVREGMVVISGTPDQTQAAQSLLQAFIISAPSPDLHSRLL</sequence>
<protein>
    <submittedName>
        <fullName evidence="1">Uncharacterized protein</fullName>
    </submittedName>
</protein>
<proteinExistence type="predicted"/>
<evidence type="ECO:0000313" key="2">
    <source>
        <dbReference type="Proteomes" id="UP001234297"/>
    </source>
</evidence>